<dbReference type="EMBL" id="BKCJ010007964">
    <property type="protein sequence ID" value="GEU79866.1"/>
    <property type="molecule type" value="Genomic_DNA"/>
</dbReference>
<gene>
    <name evidence="1" type="ORF">Tci_051844</name>
</gene>
<sequence length="59" mass="6613">RAISEDEYKLKLDIVSNSCCTPTALLLWLRSSMTGSQIVEGVVKTIYSITRYFPQSSLV</sequence>
<dbReference type="AlphaFoldDB" id="A0A6L2N0Y5"/>
<feature type="non-terminal residue" evidence="1">
    <location>
        <position position="1"/>
    </location>
</feature>
<evidence type="ECO:0000313" key="1">
    <source>
        <dbReference type="EMBL" id="GEU79866.1"/>
    </source>
</evidence>
<reference evidence="1" key="1">
    <citation type="journal article" date="2019" name="Sci. Rep.">
        <title>Draft genome of Tanacetum cinerariifolium, the natural source of mosquito coil.</title>
        <authorList>
            <person name="Yamashiro T."/>
            <person name="Shiraishi A."/>
            <person name="Satake H."/>
            <person name="Nakayama K."/>
        </authorList>
    </citation>
    <scope>NUCLEOTIDE SEQUENCE</scope>
</reference>
<organism evidence="1">
    <name type="scientific">Tanacetum cinerariifolium</name>
    <name type="common">Dalmatian daisy</name>
    <name type="synonym">Chrysanthemum cinerariifolium</name>
    <dbReference type="NCBI Taxonomy" id="118510"/>
    <lineage>
        <taxon>Eukaryota</taxon>
        <taxon>Viridiplantae</taxon>
        <taxon>Streptophyta</taxon>
        <taxon>Embryophyta</taxon>
        <taxon>Tracheophyta</taxon>
        <taxon>Spermatophyta</taxon>
        <taxon>Magnoliopsida</taxon>
        <taxon>eudicotyledons</taxon>
        <taxon>Gunneridae</taxon>
        <taxon>Pentapetalae</taxon>
        <taxon>asterids</taxon>
        <taxon>campanulids</taxon>
        <taxon>Asterales</taxon>
        <taxon>Asteraceae</taxon>
        <taxon>Asteroideae</taxon>
        <taxon>Anthemideae</taxon>
        <taxon>Anthemidinae</taxon>
        <taxon>Tanacetum</taxon>
    </lineage>
</organism>
<comment type="caution">
    <text evidence="1">The sequence shown here is derived from an EMBL/GenBank/DDBJ whole genome shotgun (WGS) entry which is preliminary data.</text>
</comment>
<proteinExistence type="predicted"/>
<name>A0A6L2N0Y5_TANCI</name>
<accession>A0A6L2N0Y5</accession>
<protein>
    <submittedName>
        <fullName evidence="1">Uncharacterized protein</fullName>
    </submittedName>
</protein>